<dbReference type="AlphaFoldDB" id="A0A3R6HLS2"/>
<accession>A0A3R6HLS2</accession>
<gene>
    <name evidence="1" type="ORF">DW656_17445</name>
</gene>
<organism evidence="1 2">
    <name type="scientific">Coprococcus comes</name>
    <dbReference type="NCBI Taxonomy" id="410072"/>
    <lineage>
        <taxon>Bacteria</taxon>
        <taxon>Bacillati</taxon>
        <taxon>Bacillota</taxon>
        <taxon>Clostridia</taxon>
        <taxon>Lachnospirales</taxon>
        <taxon>Lachnospiraceae</taxon>
        <taxon>Coprococcus</taxon>
    </lineage>
</organism>
<evidence type="ECO:0000313" key="2">
    <source>
        <dbReference type="Proteomes" id="UP000284579"/>
    </source>
</evidence>
<comment type="caution">
    <text evidence="1">The sequence shown here is derived from an EMBL/GenBank/DDBJ whole genome shotgun (WGS) entry which is preliminary data.</text>
</comment>
<reference evidence="1 2" key="1">
    <citation type="submission" date="2018-08" db="EMBL/GenBank/DDBJ databases">
        <title>A genome reference for cultivated species of the human gut microbiota.</title>
        <authorList>
            <person name="Zou Y."/>
            <person name="Xue W."/>
            <person name="Luo G."/>
        </authorList>
    </citation>
    <scope>NUCLEOTIDE SEQUENCE [LARGE SCALE GENOMIC DNA]</scope>
    <source>
        <strain evidence="1 2">AM23-3</strain>
    </source>
</reference>
<proteinExistence type="predicted"/>
<name>A0A3R6HLS2_9FIRM</name>
<dbReference type="Proteomes" id="UP000284579">
    <property type="component" value="Unassembled WGS sequence"/>
</dbReference>
<evidence type="ECO:0000313" key="1">
    <source>
        <dbReference type="EMBL" id="RHF78879.1"/>
    </source>
</evidence>
<protein>
    <submittedName>
        <fullName evidence="1">Uncharacterized protein</fullName>
    </submittedName>
</protein>
<sequence length="129" mass="14848">MQVLTSAFCRELFTSLGFAYDDIRHCDLDALQGYIAIECARSHRAGMTPHFMAPRRKSDSLCCKMKPEGGLEKAYIKIDCLDQWNGREAISFNSDGFIGFCGWADTQNSQPFLNAFRRWLTEYMLERSR</sequence>
<dbReference type="EMBL" id="QRHO01000064">
    <property type="protein sequence ID" value="RHF78879.1"/>
    <property type="molecule type" value="Genomic_DNA"/>
</dbReference>
<dbReference type="RefSeq" id="WP_118199851.1">
    <property type="nucleotide sequence ID" value="NZ_QRHO01000064.1"/>
</dbReference>